<sequence>MGFSSFVKLPALPDRAWLRHESTDTTATVKTSTPQQIISAICHVLRPLSLLVAAYVKAIHHEGISNRFSLKPSCLGVSHSHLFDVALPAVSPALPLVEPELLEVLVVFEELPVSEIADDEREVELDEVPEVAAGDVVGASPVVDLDDVLDLVEVALVELEVVDVELLESDENVQSPQSVPYVQVPSLLMA</sequence>
<accession>A0A9W6TFB2</accession>
<reference evidence="1" key="1">
    <citation type="submission" date="2023-04" db="EMBL/GenBank/DDBJ databases">
        <title>Phytophthora lilii NBRC 32176.</title>
        <authorList>
            <person name="Ichikawa N."/>
            <person name="Sato H."/>
            <person name="Tonouchi N."/>
        </authorList>
    </citation>
    <scope>NUCLEOTIDE SEQUENCE</scope>
    <source>
        <strain evidence="1">NBRC 32176</strain>
    </source>
</reference>
<name>A0A9W6TFB2_9STRA</name>
<proteinExistence type="predicted"/>
<dbReference type="AlphaFoldDB" id="A0A9W6TFB2"/>
<organism evidence="1 2">
    <name type="scientific">Phytophthora lilii</name>
    <dbReference type="NCBI Taxonomy" id="2077276"/>
    <lineage>
        <taxon>Eukaryota</taxon>
        <taxon>Sar</taxon>
        <taxon>Stramenopiles</taxon>
        <taxon>Oomycota</taxon>
        <taxon>Peronosporomycetes</taxon>
        <taxon>Peronosporales</taxon>
        <taxon>Peronosporaceae</taxon>
        <taxon>Phytophthora</taxon>
    </lineage>
</organism>
<dbReference type="Proteomes" id="UP001165083">
    <property type="component" value="Unassembled WGS sequence"/>
</dbReference>
<protein>
    <submittedName>
        <fullName evidence="1">Unnamed protein product</fullName>
    </submittedName>
</protein>
<evidence type="ECO:0000313" key="1">
    <source>
        <dbReference type="EMBL" id="GMF13041.1"/>
    </source>
</evidence>
<gene>
    <name evidence="1" type="ORF">Plil01_000356300</name>
</gene>
<dbReference type="EMBL" id="BSXW01000139">
    <property type="protein sequence ID" value="GMF13041.1"/>
    <property type="molecule type" value="Genomic_DNA"/>
</dbReference>
<keyword evidence="2" id="KW-1185">Reference proteome</keyword>
<evidence type="ECO:0000313" key="2">
    <source>
        <dbReference type="Proteomes" id="UP001165083"/>
    </source>
</evidence>
<comment type="caution">
    <text evidence="1">The sequence shown here is derived from an EMBL/GenBank/DDBJ whole genome shotgun (WGS) entry which is preliminary data.</text>
</comment>